<keyword evidence="5" id="KW-0378">Hydrolase</keyword>
<protein>
    <submittedName>
        <fullName evidence="10">Exosortase A</fullName>
    </submittedName>
</protein>
<gene>
    <name evidence="10" type="ORF">GGQ88_001803</name>
</gene>
<keyword evidence="6 8" id="KW-1133">Transmembrane helix</keyword>
<dbReference type="GO" id="GO:0005886">
    <property type="term" value="C:plasma membrane"/>
    <property type="evidence" value="ECO:0007669"/>
    <property type="project" value="UniProtKB-SubCell"/>
</dbReference>
<name>A0A7W6EVN9_9SPHN</name>
<dbReference type="Proteomes" id="UP000562395">
    <property type="component" value="Unassembled WGS sequence"/>
</dbReference>
<evidence type="ECO:0000256" key="1">
    <source>
        <dbReference type="ARBA" id="ARBA00004651"/>
    </source>
</evidence>
<dbReference type="GO" id="GO:0006508">
    <property type="term" value="P:proteolysis"/>
    <property type="evidence" value="ECO:0007669"/>
    <property type="project" value="UniProtKB-KW"/>
</dbReference>
<dbReference type="RefSeq" id="WP_343057139.1">
    <property type="nucleotide sequence ID" value="NZ_JACICY010000003.1"/>
</dbReference>
<dbReference type="Pfam" id="PF11984">
    <property type="entry name" value="DUF3485"/>
    <property type="match status" value="1"/>
</dbReference>
<keyword evidence="2" id="KW-1003">Cell membrane</keyword>
<keyword evidence="3" id="KW-0645">Protease</keyword>
<keyword evidence="4 8" id="KW-0812">Transmembrane</keyword>
<dbReference type="AlphaFoldDB" id="A0A7W6EVN9"/>
<organism evidence="10 11">
    <name type="scientific">Novosphingobium hassiacum</name>
    <dbReference type="NCBI Taxonomy" id="173676"/>
    <lineage>
        <taxon>Bacteria</taxon>
        <taxon>Pseudomonadati</taxon>
        <taxon>Pseudomonadota</taxon>
        <taxon>Alphaproteobacteria</taxon>
        <taxon>Sphingomonadales</taxon>
        <taxon>Sphingomonadaceae</taxon>
        <taxon>Novosphingobium</taxon>
    </lineage>
</organism>
<dbReference type="InterPro" id="IPR026392">
    <property type="entry name" value="Exo/Archaeosortase_dom"/>
</dbReference>
<dbReference type="Pfam" id="PF09721">
    <property type="entry name" value="Exosortase_EpsH"/>
    <property type="match status" value="1"/>
</dbReference>
<evidence type="ECO:0000256" key="7">
    <source>
        <dbReference type="ARBA" id="ARBA00023136"/>
    </source>
</evidence>
<evidence type="ECO:0000256" key="6">
    <source>
        <dbReference type="ARBA" id="ARBA00022989"/>
    </source>
</evidence>
<feature type="domain" description="Methanolan biosynthesis EpsI" evidence="9">
    <location>
        <begin position="325"/>
        <end position="510"/>
    </location>
</feature>
<evidence type="ECO:0000256" key="5">
    <source>
        <dbReference type="ARBA" id="ARBA00022801"/>
    </source>
</evidence>
<evidence type="ECO:0000256" key="3">
    <source>
        <dbReference type="ARBA" id="ARBA00022670"/>
    </source>
</evidence>
<feature type="transmembrane region" description="Helical" evidence="8">
    <location>
        <begin position="225"/>
        <end position="245"/>
    </location>
</feature>
<comment type="caution">
    <text evidence="10">The sequence shown here is derived from an EMBL/GenBank/DDBJ whole genome shotgun (WGS) entry which is preliminary data.</text>
</comment>
<feature type="transmembrane region" description="Helical" evidence="8">
    <location>
        <begin position="56"/>
        <end position="74"/>
    </location>
</feature>
<feature type="transmembrane region" description="Helical" evidence="8">
    <location>
        <begin position="319"/>
        <end position="338"/>
    </location>
</feature>
<evidence type="ECO:0000256" key="2">
    <source>
        <dbReference type="ARBA" id="ARBA00022475"/>
    </source>
</evidence>
<sequence length="522" mass="56956">MLPPEIAVRAPLARAWAAIPAAWHRPLVLLALAWAGNVALFFDDWRAMALQWWDSSTYNHILLIPFILAWLLSLRWREVLRIEPQGWWPGLVLFCGAGFFWLLGDFAGLSLATQLGVVLMAHASVLTLLGPRASVAVLFPLAYMLFLVPAGDELIPALQTITASITMALLDLSGVPAHIEGVFITTPGGYFEVAEACSGVKFLIAMIAYGALVANVCFRSWPRRIAFMALSVAMPIMANGVRAWGTIFIAEHRGIEFAAGFDHIFYGWIFFALVMALVMGTAWRFFDRAIDDRMIDVDAITSNTILTRLTNMAIGPRKGLAAMAGAALLFTGWGTWAARLEAPLPTQIHLPNVPGWQQVDYAPLASWEPLHSGAEHTLLGRFVDARGHVVDVSIALYAAQEDGQEAGGFGQGAVPLNGRWAWESSPPPIAGGHADRIQTAGPVHRLAETFYRSGNLFSGSNTRLKIQNMQDRLLLREHATMTLILSTEDQVSGRPPATEALRAFVTATGPVDAWMDRVASGR</sequence>
<dbReference type="NCBIfam" id="TIGR04178">
    <property type="entry name" value="exo_archaeo"/>
    <property type="match status" value="1"/>
</dbReference>
<feature type="transmembrane region" description="Helical" evidence="8">
    <location>
        <begin position="199"/>
        <end position="218"/>
    </location>
</feature>
<keyword evidence="7 8" id="KW-0472">Membrane</keyword>
<feature type="transmembrane region" description="Helical" evidence="8">
    <location>
        <begin position="86"/>
        <end position="103"/>
    </location>
</feature>
<evidence type="ECO:0000256" key="4">
    <source>
        <dbReference type="ARBA" id="ARBA00022692"/>
    </source>
</evidence>
<dbReference type="NCBIfam" id="TIGR02602">
    <property type="entry name" value="8TM_EpsH"/>
    <property type="match status" value="1"/>
</dbReference>
<feature type="transmembrane region" description="Helical" evidence="8">
    <location>
        <begin position="265"/>
        <end position="286"/>
    </location>
</feature>
<evidence type="ECO:0000313" key="10">
    <source>
        <dbReference type="EMBL" id="MBB3860537.1"/>
    </source>
</evidence>
<dbReference type="NCBIfam" id="TIGR03109">
    <property type="entry name" value="exosort_XrtA"/>
    <property type="match status" value="1"/>
</dbReference>
<comment type="subcellular location">
    <subcellularLocation>
        <location evidence="1">Cell membrane</location>
        <topology evidence="1">Multi-pass membrane protein</topology>
    </subcellularLocation>
</comment>
<dbReference type="InterPro" id="IPR017540">
    <property type="entry name" value="Exosortase-1"/>
</dbReference>
<reference evidence="10 11" key="1">
    <citation type="submission" date="2020-08" db="EMBL/GenBank/DDBJ databases">
        <title>Genomic Encyclopedia of Type Strains, Phase IV (KMG-IV): sequencing the most valuable type-strain genomes for metagenomic binning, comparative biology and taxonomic classification.</title>
        <authorList>
            <person name="Goeker M."/>
        </authorList>
    </citation>
    <scope>NUCLEOTIDE SEQUENCE [LARGE SCALE GENOMIC DNA]</scope>
    <source>
        <strain evidence="10 11">DSM 14552</strain>
    </source>
</reference>
<feature type="transmembrane region" description="Helical" evidence="8">
    <location>
        <begin position="12"/>
        <end position="36"/>
    </location>
</feature>
<evidence type="ECO:0000256" key="8">
    <source>
        <dbReference type="SAM" id="Phobius"/>
    </source>
</evidence>
<dbReference type="InterPro" id="IPR019127">
    <property type="entry name" value="Exosortase"/>
</dbReference>
<feature type="transmembrane region" description="Helical" evidence="8">
    <location>
        <begin position="160"/>
        <end position="179"/>
    </location>
</feature>
<feature type="transmembrane region" description="Helical" evidence="8">
    <location>
        <begin position="123"/>
        <end position="148"/>
    </location>
</feature>
<dbReference type="InterPro" id="IPR014263">
    <property type="entry name" value="Methanolan_biosynth_EpsI"/>
</dbReference>
<proteinExistence type="predicted"/>
<dbReference type="GO" id="GO:0008233">
    <property type="term" value="F:peptidase activity"/>
    <property type="evidence" value="ECO:0007669"/>
    <property type="project" value="UniProtKB-KW"/>
</dbReference>
<dbReference type="EMBL" id="JACICY010000003">
    <property type="protein sequence ID" value="MBB3860537.1"/>
    <property type="molecule type" value="Genomic_DNA"/>
</dbReference>
<evidence type="ECO:0000259" key="9">
    <source>
        <dbReference type="Pfam" id="PF11984"/>
    </source>
</evidence>
<dbReference type="InterPro" id="IPR013426">
    <property type="entry name" value="EpsH-like"/>
</dbReference>
<dbReference type="NCBIfam" id="TIGR02914">
    <property type="entry name" value="EpsI_fam"/>
    <property type="match status" value="1"/>
</dbReference>
<accession>A0A7W6EVN9</accession>
<keyword evidence="11" id="KW-1185">Reference proteome</keyword>
<evidence type="ECO:0000313" key="11">
    <source>
        <dbReference type="Proteomes" id="UP000562395"/>
    </source>
</evidence>